<gene>
    <name evidence="1" type="ORF">FLL45_01585</name>
</gene>
<accession>A0A545THG8</accession>
<protein>
    <submittedName>
        <fullName evidence="1">Uncharacterized protein</fullName>
    </submittedName>
</protein>
<evidence type="ECO:0000313" key="1">
    <source>
        <dbReference type="EMBL" id="TQV76679.1"/>
    </source>
</evidence>
<proteinExistence type="predicted"/>
<dbReference type="Proteomes" id="UP000317839">
    <property type="component" value="Unassembled WGS sequence"/>
</dbReference>
<dbReference type="OrthoDB" id="9893213at2"/>
<dbReference type="EMBL" id="VIKR01000001">
    <property type="protein sequence ID" value="TQV76679.1"/>
    <property type="molecule type" value="Genomic_DNA"/>
</dbReference>
<organism evidence="1 2">
    <name type="scientific">Aliikangiella marina</name>
    <dbReference type="NCBI Taxonomy" id="1712262"/>
    <lineage>
        <taxon>Bacteria</taxon>
        <taxon>Pseudomonadati</taxon>
        <taxon>Pseudomonadota</taxon>
        <taxon>Gammaproteobacteria</taxon>
        <taxon>Oceanospirillales</taxon>
        <taxon>Pleioneaceae</taxon>
        <taxon>Aliikangiella</taxon>
    </lineage>
</organism>
<dbReference type="AlphaFoldDB" id="A0A545THG8"/>
<dbReference type="RefSeq" id="WP_142888039.1">
    <property type="nucleotide sequence ID" value="NZ_VIKR01000001.1"/>
</dbReference>
<evidence type="ECO:0000313" key="2">
    <source>
        <dbReference type="Proteomes" id="UP000317839"/>
    </source>
</evidence>
<name>A0A545THG8_9GAMM</name>
<reference evidence="1 2" key="1">
    <citation type="submission" date="2019-06" db="EMBL/GenBank/DDBJ databases">
        <title>Draft genome of Aliikangiella marina GYP-15.</title>
        <authorList>
            <person name="Wang G."/>
        </authorList>
    </citation>
    <scope>NUCLEOTIDE SEQUENCE [LARGE SCALE GENOMIC DNA]</scope>
    <source>
        <strain evidence="1 2">GYP-15</strain>
    </source>
</reference>
<comment type="caution">
    <text evidence="1">The sequence shown here is derived from an EMBL/GenBank/DDBJ whole genome shotgun (WGS) entry which is preliminary data.</text>
</comment>
<sequence>MVIGRHTIGSVPIGADPVKQASEVVEKIETIPVDAKKAIKDLIQDLFEKTWNTLEELQAVQPPAELMEYWEIFIEALKVII</sequence>
<keyword evidence="2" id="KW-1185">Reference proteome</keyword>